<dbReference type="Pfam" id="PF01545">
    <property type="entry name" value="Cation_efflux"/>
    <property type="match status" value="1"/>
</dbReference>
<keyword evidence="3 8" id="KW-0812">Transmembrane</keyword>
<feature type="transmembrane region" description="Helical" evidence="8">
    <location>
        <begin position="199"/>
        <end position="222"/>
    </location>
</feature>
<dbReference type="RefSeq" id="WP_230710852.1">
    <property type="nucleotide sequence ID" value="NZ_JBJDPD010000026.1"/>
</dbReference>
<evidence type="ECO:0000256" key="2">
    <source>
        <dbReference type="ARBA" id="ARBA00022448"/>
    </source>
</evidence>
<evidence type="ECO:0000256" key="5">
    <source>
        <dbReference type="ARBA" id="ARBA00022989"/>
    </source>
</evidence>
<dbReference type="InterPro" id="IPR045316">
    <property type="entry name" value="Msc2-like"/>
</dbReference>
<protein>
    <submittedName>
        <fullName evidence="10">CDF family Co(II)/Ni(II) efflux transporter DmeF</fullName>
    </submittedName>
</protein>
<dbReference type="InterPro" id="IPR058533">
    <property type="entry name" value="Cation_efflux_TM"/>
</dbReference>
<evidence type="ECO:0000259" key="9">
    <source>
        <dbReference type="Pfam" id="PF01545"/>
    </source>
</evidence>
<dbReference type="Proteomes" id="UP001620234">
    <property type="component" value="Unassembled WGS sequence"/>
</dbReference>
<accession>A0ABW8LEZ0</accession>
<evidence type="ECO:0000256" key="3">
    <source>
        <dbReference type="ARBA" id="ARBA00022692"/>
    </source>
</evidence>
<keyword evidence="6" id="KW-0406">Ion transport</keyword>
<evidence type="ECO:0000256" key="4">
    <source>
        <dbReference type="ARBA" id="ARBA00022906"/>
    </source>
</evidence>
<feature type="transmembrane region" description="Helical" evidence="8">
    <location>
        <begin position="173"/>
        <end position="193"/>
    </location>
</feature>
<keyword evidence="2" id="KW-0813">Transport</keyword>
<dbReference type="InterPro" id="IPR002524">
    <property type="entry name" value="Cation_efflux"/>
</dbReference>
<evidence type="ECO:0000313" key="11">
    <source>
        <dbReference type="Proteomes" id="UP001620234"/>
    </source>
</evidence>
<dbReference type="PANTHER" id="PTHR45755">
    <property type="match status" value="1"/>
</dbReference>
<keyword evidence="5 8" id="KW-1133">Transmembrane helix</keyword>
<keyword evidence="7 8" id="KW-0472">Membrane</keyword>
<dbReference type="NCBIfam" id="NF033827">
    <property type="entry name" value="CDF_efflux_DmeF"/>
    <property type="match status" value="1"/>
</dbReference>
<gene>
    <name evidence="10" type="primary">dmeF</name>
    <name evidence="10" type="ORF">ACI2I3_11555</name>
</gene>
<dbReference type="PANTHER" id="PTHR45755:SF4">
    <property type="entry name" value="ZINC TRANSPORTER 7"/>
    <property type="match status" value="1"/>
</dbReference>
<keyword evidence="4" id="KW-0864">Zinc transport</keyword>
<comment type="subcellular location">
    <subcellularLocation>
        <location evidence="1">Membrane</location>
        <topology evidence="1">Multi-pass membrane protein</topology>
    </subcellularLocation>
</comment>
<evidence type="ECO:0000313" key="10">
    <source>
        <dbReference type="EMBL" id="MFK4001970.1"/>
    </source>
</evidence>
<name>A0ABW8LEZ0_9GAMM</name>
<feature type="transmembrane region" description="Helical" evidence="8">
    <location>
        <begin position="58"/>
        <end position="75"/>
    </location>
</feature>
<dbReference type="EMBL" id="JBJDPD010000026">
    <property type="protein sequence ID" value="MFK4001970.1"/>
    <property type="molecule type" value="Genomic_DNA"/>
</dbReference>
<dbReference type="Gene3D" id="1.20.1510.10">
    <property type="entry name" value="Cation efflux protein transmembrane domain"/>
    <property type="match status" value="1"/>
</dbReference>
<comment type="caution">
    <text evidence="10">The sequence shown here is derived from an EMBL/GenBank/DDBJ whole genome shotgun (WGS) entry which is preliminary data.</text>
</comment>
<keyword evidence="4" id="KW-0862">Zinc</keyword>
<feature type="transmembrane region" description="Helical" evidence="8">
    <location>
        <begin position="124"/>
        <end position="147"/>
    </location>
</feature>
<reference evidence="10 11" key="1">
    <citation type="submission" date="2024-11" db="EMBL/GenBank/DDBJ databases">
        <title>The Natural Products Discovery Center: Release of the First 8490 Sequenced Strains for Exploring Actinobacteria Biosynthetic Diversity.</title>
        <authorList>
            <person name="Kalkreuter E."/>
            <person name="Kautsar S.A."/>
            <person name="Yang D."/>
            <person name="Bader C.D."/>
            <person name="Teijaro C.N."/>
            <person name="Fluegel L."/>
            <person name="Davis C.M."/>
            <person name="Simpson J.R."/>
            <person name="Lauterbach L."/>
            <person name="Steele A.D."/>
            <person name="Gui C."/>
            <person name="Meng S."/>
            <person name="Li G."/>
            <person name="Viehrig K."/>
            <person name="Ye F."/>
            <person name="Su P."/>
            <person name="Kiefer A.F."/>
            <person name="Nichols A."/>
            <person name="Cepeda A.J."/>
            <person name="Yan W."/>
            <person name="Fan B."/>
            <person name="Jiang Y."/>
            <person name="Adhikari A."/>
            <person name="Zheng C.-J."/>
            <person name="Schuster L."/>
            <person name="Cowan T.M."/>
            <person name="Smanski M.J."/>
            <person name="Chevrette M.G."/>
            <person name="De Carvalho L.P.S."/>
            <person name="Shen B."/>
        </authorList>
    </citation>
    <scope>NUCLEOTIDE SEQUENCE [LARGE SCALE GENOMIC DNA]</scope>
    <source>
        <strain evidence="10 11">NPDC077433</strain>
    </source>
</reference>
<dbReference type="NCBIfam" id="TIGR01297">
    <property type="entry name" value="CDF"/>
    <property type="match status" value="1"/>
</dbReference>
<keyword evidence="11" id="KW-1185">Reference proteome</keyword>
<evidence type="ECO:0000256" key="1">
    <source>
        <dbReference type="ARBA" id="ARBA00004141"/>
    </source>
</evidence>
<feature type="transmembrane region" description="Helical" evidence="8">
    <location>
        <begin position="91"/>
        <end position="112"/>
    </location>
</feature>
<evidence type="ECO:0000256" key="6">
    <source>
        <dbReference type="ARBA" id="ARBA00023065"/>
    </source>
</evidence>
<feature type="transmembrane region" description="Helical" evidence="8">
    <location>
        <begin position="27"/>
        <end position="46"/>
    </location>
</feature>
<sequence>MKESTIQWEHSHDFGVDSAQNKSKVKIVFWLTTIIMVLEIAAGTWSGSMALLADGWHMGTHSAAFLIAIFAYSYAKKNANNKTFSFGTGKVNYLGGFASAIALAIVALLMILESVQRIIEPNNIHFNEAIIVAVVGLIVNIVSAFILKDDHHHHDHHGDSDHHHDHDHNMKAAYLHVLADALTSVLAIVALLTGKYMGIIWIDPVMGIVGAIVILHWSYGLIKESSTVLLDKSVDVSTFEKISQTLDKRNTIINDIHVWKIASTHQAAILSVSSQSPLSTEEYKKILSESLPQLSHVSVEINKI</sequence>
<evidence type="ECO:0000256" key="8">
    <source>
        <dbReference type="SAM" id="Phobius"/>
    </source>
</evidence>
<organism evidence="10 11">
    <name type="scientific">Psychrobacter namhaensis</name>
    <dbReference type="NCBI Taxonomy" id="292734"/>
    <lineage>
        <taxon>Bacteria</taxon>
        <taxon>Pseudomonadati</taxon>
        <taxon>Pseudomonadota</taxon>
        <taxon>Gammaproteobacteria</taxon>
        <taxon>Moraxellales</taxon>
        <taxon>Moraxellaceae</taxon>
        <taxon>Psychrobacter</taxon>
    </lineage>
</organism>
<evidence type="ECO:0000256" key="7">
    <source>
        <dbReference type="ARBA" id="ARBA00023136"/>
    </source>
</evidence>
<dbReference type="SUPFAM" id="SSF161111">
    <property type="entry name" value="Cation efflux protein transmembrane domain-like"/>
    <property type="match status" value="1"/>
</dbReference>
<feature type="domain" description="Cation efflux protein transmembrane" evidence="9">
    <location>
        <begin position="26"/>
        <end position="230"/>
    </location>
</feature>
<proteinExistence type="predicted"/>
<dbReference type="InterPro" id="IPR027469">
    <property type="entry name" value="Cation_efflux_TMD_sf"/>
</dbReference>